<evidence type="ECO:0000256" key="4">
    <source>
        <dbReference type="ARBA" id="ARBA00023204"/>
    </source>
</evidence>
<keyword evidence="3 5" id="KW-0378">Hydrolase</keyword>
<dbReference type="PANTHER" id="PTHR10429">
    <property type="entry name" value="DNA-3-METHYLADENINE GLYCOSYLASE"/>
    <property type="match status" value="1"/>
</dbReference>
<dbReference type="SUPFAM" id="SSF50486">
    <property type="entry name" value="FMT C-terminal domain-like"/>
    <property type="match status" value="1"/>
</dbReference>
<evidence type="ECO:0000256" key="3">
    <source>
        <dbReference type="ARBA" id="ARBA00022801"/>
    </source>
</evidence>
<reference evidence="6 7" key="1">
    <citation type="submission" date="2018-07" db="EMBL/GenBank/DDBJ databases">
        <title>Whole genome Sequencing of Pseudoxanthomonas gei KCTC 32298 (T).</title>
        <authorList>
            <person name="Kumar S."/>
            <person name="Bansal K."/>
            <person name="Kaur A."/>
            <person name="Patil P."/>
            <person name="Sharma S."/>
            <person name="Patil P.B."/>
        </authorList>
    </citation>
    <scope>NUCLEOTIDE SEQUENCE [LARGE SCALE GENOMIC DNA]</scope>
    <source>
        <strain evidence="6 7">KCTC 32298</strain>
    </source>
</reference>
<sequence>MHRLDRAFFERDPVDVAPQLLNKVLASADGRMGRIVEVEAYCGSRDPAAHSFRGKTRRNATMFGAPGHLYVYFTYGMHFCANAVCWDDEPGMGVLIRALEPVAGIERMREARGDIASLSLLCSGPGRLCQALGIDRKLDGADLVSGTHGIGLYDDGAEPPAEPASSERIGISRATEHAWRWFVAGSPHLSRKPGTRR</sequence>
<dbReference type="EMBL" id="QOVG01000003">
    <property type="protein sequence ID" value="NDK38411.1"/>
    <property type="molecule type" value="Genomic_DNA"/>
</dbReference>
<keyword evidence="4 5" id="KW-0234">DNA repair</keyword>
<dbReference type="CDD" id="cd00540">
    <property type="entry name" value="AAG"/>
    <property type="match status" value="1"/>
</dbReference>
<organism evidence="6 7">
    <name type="scientific">Pseudoxanthomonas gei</name>
    <dbReference type="NCBI Taxonomy" id="1383030"/>
    <lineage>
        <taxon>Bacteria</taxon>
        <taxon>Pseudomonadati</taxon>
        <taxon>Pseudomonadota</taxon>
        <taxon>Gammaproteobacteria</taxon>
        <taxon>Lysobacterales</taxon>
        <taxon>Lysobacteraceae</taxon>
        <taxon>Pseudoxanthomonas</taxon>
    </lineage>
</organism>
<dbReference type="InterPro" id="IPR003180">
    <property type="entry name" value="MPG"/>
</dbReference>
<protein>
    <recommendedName>
        <fullName evidence="5">Putative 3-methyladenine DNA glycosylase</fullName>
        <ecNumber evidence="5">3.2.2.-</ecNumber>
    </recommendedName>
</protein>
<dbReference type="Proteomes" id="UP001429354">
    <property type="component" value="Unassembled WGS sequence"/>
</dbReference>
<dbReference type="InterPro" id="IPR011034">
    <property type="entry name" value="Formyl_transferase-like_C_sf"/>
</dbReference>
<dbReference type="NCBIfam" id="TIGR00567">
    <property type="entry name" value="3mg"/>
    <property type="match status" value="1"/>
</dbReference>
<dbReference type="Pfam" id="PF02245">
    <property type="entry name" value="Pur_DNA_glyco"/>
    <property type="match status" value="1"/>
</dbReference>
<dbReference type="EC" id="3.2.2.-" evidence="5"/>
<dbReference type="Gene3D" id="3.10.300.10">
    <property type="entry name" value="Methylpurine-DNA glycosylase (MPG)"/>
    <property type="match status" value="1"/>
</dbReference>
<keyword evidence="2 5" id="KW-0227">DNA damage</keyword>
<comment type="similarity">
    <text evidence="1 5">Belongs to the DNA glycosylase MPG family.</text>
</comment>
<proteinExistence type="inferred from homology"/>
<evidence type="ECO:0000313" key="7">
    <source>
        <dbReference type="Proteomes" id="UP001429354"/>
    </source>
</evidence>
<accession>A0ABX0AFY5</accession>
<evidence type="ECO:0000256" key="5">
    <source>
        <dbReference type="HAMAP-Rule" id="MF_00527"/>
    </source>
</evidence>
<keyword evidence="7" id="KW-1185">Reference proteome</keyword>
<dbReference type="HAMAP" id="MF_00527">
    <property type="entry name" value="3MGH"/>
    <property type="match status" value="1"/>
</dbReference>
<name>A0ABX0AFY5_9GAMM</name>
<comment type="caution">
    <text evidence="6">The sequence shown here is derived from an EMBL/GenBank/DDBJ whole genome shotgun (WGS) entry which is preliminary data.</text>
</comment>
<dbReference type="InterPro" id="IPR036995">
    <property type="entry name" value="MPG_sf"/>
</dbReference>
<evidence type="ECO:0000256" key="2">
    <source>
        <dbReference type="ARBA" id="ARBA00022763"/>
    </source>
</evidence>
<dbReference type="NCBIfam" id="NF002003">
    <property type="entry name" value="PRK00802.1-3"/>
    <property type="match status" value="1"/>
</dbReference>
<evidence type="ECO:0000256" key="1">
    <source>
        <dbReference type="ARBA" id="ARBA00009232"/>
    </source>
</evidence>
<dbReference type="RefSeq" id="WP_162349124.1">
    <property type="nucleotide sequence ID" value="NZ_QOVG01000003.1"/>
</dbReference>
<dbReference type="PANTHER" id="PTHR10429:SF0">
    <property type="entry name" value="DNA-3-METHYLADENINE GLYCOSYLASE"/>
    <property type="match status" value="1"/>
</dbReference>
<gene>
    <name evidence="6" type="ORF">DT603_06085</name>
</gene>
<evidence type="ECO:0000313" key="6">
    <source>
        <dbReference type="EMBL" id="NDK38411.1"/>
    </source>
</evidence>